<dbReference type="CDD" id="cd01949">
    <property type="entry name" value="GGDEF"/>
    <property type="match status" value="1"/>
</dbReference>
<dbReference type="InterPro" id="IPR000014">
    <property type="entry name" value="PAS"/>
</dbReference>
<organism evidence="5 6">
    <name type="scientific">Noviherbaspirillum saxi</name>
    <dbReference type="NCBI Taxonomy" id="2320863"/>
    <lineage>
        <taxon>Bacteria</taxon>
        <taxon>Pseudomonadati</taxon>
        <taxon>Pseudomonadota</taxon>
        <taxon>Betaproteobacteria</taxon>
        <taxon>Burkholderiales</taxon>
        <taxon>Oxalobacteraceae</taxon>
        <taxon>Noviherbaspirillum</taxon>
    </lineage>
</organism>
<dbReference type="Gene3D" id="3.30.70.270">
    <property type="match status" value="1"/>
</dbReference>
<dbReference type="GO" id="GO:0003824">
    <property type="term" value="F:catalytic activity"/>
    <property type="evidence" value="ECO:0007669"/>
    <property type="project" value="UniProtKB-ARBA"/>
</dbReference>
<dbReference type="Pfam" id="PF13426">
    <property type="entry name" value="PAS_9"/>
    <property type="match status" value="1"/>
</dbReference>
<feature type="domain" description="PAS" evidence="1">
    <location>
        <begin position="172"/>
        <end position="227"/>
    </location>
</feature>
<dbReference type="AlphaFoldDB" id="A0A3A3FSK4"/>
<protein>
    <submittedName>
        <fullName evidence="5">Bifunctional diguanylate cyclase/phosphodiesterase</fullName>
    </submittedName>
</protein>
<dbReference type="SMART" id="SM00052">
    <property type="entry name" value="EAL"/>
    <property type="match status" value="1"/>
</dbReference>
<dbReference type="InterPro" id="IPR001610">
    <property type="entry name" value="PAC"/>
</dbReference>
<dbReference type="InterPro" id="IPR052155">
    <property type="entry name" value="Biofilm_reg_signaling"/>
</dbReference>
<dbReference type="InterPro" id="IPR029787">
    <property type="entry name" value="Nucleotide_cyclase"/>
</dbReference>
<dbReference type="InterPro" id="IPR013655">
    <property type="entry name" value="PAS_fold_3"/>
</dbReference>
<dbReference type="SMART" id="SM00267">
    <property type="entry name" value="GGDEF"/>
    <property type="match status" value="1"/>
</dbReference>
<comment type="caution">
    <text evidence="5">The sequence shown here is derived from an EMBL/GenBank/DDBJ whole genome shotgun (WGS) entry which is preliminary data.</text>
</comment>
<dbReference type="NCBIfam" id="TIGR00254">
    <property type="entry name" value="GGDEF"/>
    <property type="match status" value="1"/>
</dbReference>
<dbReference type="Pfam" id="PF08447">
    <property type="entry name" value="PAS_3"/>
    <property type="match status" value="2"/>
</dbReference>
<dbReference type="Pfam" id="PF00563">
    <property type="entry name" value="EAL"/>
    <property type="match status" value="1"/>
</dbReference>
<dbReference type="SUPFAM" id="SSF55073">
    <property type="entry name" value="Nucleotide cyclase"/>
    <property type="match status" value="1"/>
</dbReference>
<gene>
    <name evidence="5" type="ORF">D3871_08310</name>
</gene>
<dbReference type="SUPFAM" id="SSF55785">
    <property type="entry name" value="PYP-like sensor domain (PAS domain)"/>
    <property type="match status" value="3"/>
</dbReference>
<dbReference type="EMBL" id="QYUO01000001">
    <property type="protein sequence ID" value="RJF98510.1"/>
    <property type="molecule type" value="Genomic_DNA"/>
</dbReference>
<proteinExistence type="predicted"/>
<dbReference type="InterPro" id="IPR043128">
    <property type="entry name" value="Rev_trsase/Diguanyl_cyclase"/>
</dbReference>
<dbReference type="InterPro" id="IPR000160">
    <property type="entry name" value="GGDEF_dom"/>
</dbReference>
<dbReference type="Gene3D" id="3.30.450.20">
    <property type="entry name" value="PAS domain"/>
    <property type="match status" value="3"/>
</dbReference>
<dbReference type="PANTHER" id="PTHR44757:SF10">
    <property type="entry name" value="MEMBRANE PROTEIN"/>
    <property type="match status" value="1"/>
</dbReference>
<reference evidence="6" key="1">
    <citation type="submission" date="2018-09" db="EMBL/GenBank/DDBJ databases">
        <authorList>
            <person name="Zhu H."/>
        </authorList>
    </citation>
    <scope>NUCLEOTIDE SEQUENCE [LARGE SCALE GENOMIC DNA]</scope>
    <source>
        <strain evidence="6">K1R23-30</strain>
    </source>
</reference>
<keyword evidence="6" id="KW-1185">Reference proteome</keyword>
<dbReference type="SUPFAM" id="SSF141868">
    <property type="entry name" value="EAL domain-like"/>
    <property type="match status" value="1"/>
</dbReference>
<dbReference type="Gene3D" id="3.20.20.450">
    <property type="entry name" value="EAL domain"/>
    <property type="match status" value="1"/>
</dbReference>
<dbReference type="InterPro" id="IPR000700">
    <property type="entry name" value="PAS-assoc_C"/>
</dbReference>
<dbReference type="Proteomes" id="UP000265955">
    <property type="component" value="Unassembled WGS sequence"/>
</dbReference>
<dbReference type="PROSITE" id="PS50883">
    <property type="entry name" value="EAL"/>
    <property type="match status" value="1"/>
</dbReference>
<evidence type="ECO:0000313" key="5">
    <source>
        <dbReference type="EMBL" id="RJF98510.1"/>
    </source>
</evidence>
<feature type="domain" description="PAC" evidence="2">
    <location>
        <begin position="245"/>
        <end position="298"/>
    </location>
</feature>
<accession>A0A3A3FSK4</accession>
<dbReference type="InterPro" id="IPR035919">
    <property type="entry name" value="EAL_sf"/>
</dbReference>
<evidence type="ECO:0000259" key="4">
    <source>
        <dbReference type="PROSITE" id="PS50887"/>
    </source>
</evidence>
<dbReference type="SMART" id="SM00086">
    <property type="entry name" value="PAC"/>
    <property type="match status" value="2"/>
</dbReference>
<dbReference type="CDD" id="cd00130">
    <property type="entry name" value="PAS"/>
    <property type="match status" value="2"/>
</dbReference>
<name>A0A3A3FSK4_9BURK</name>
<feature type="domain" description="EAL" evidence="3">
    <location>
        <begin position="598"/>
        <end position="853"/>
    </location>
</feature>
<evidence type="ECO:0000259" key="2">
    <source>
        <dbReference type="PROSITE" id="PS50113"/>
    </source>
</evidence>
<dbReference type="PANTHER" id="PTHR44757">
    <property type="entry name" value="DIGUANYLATE CYCLASE DGCP"/>
    <property type="match status" value="1"/>
</dbReference>
<dbReference type="PROSITE" id="PS50113">
    <property type="entry name" value="PAC"/>
    <property type="match status" value="2"/>
</dbReference>
<evidence type="ECO:0000259" key="1">
    <source>
        <dbReference type="PROSITE" id="PS50112"/>
    </source>
</evidence>
<evidence type="ECO:0000313" key="6">
    <source>
        <dbReference type="Proteomes" id="UP000265955"/>
    </source>
</evidence>
<dbReference type="PROSITE" id="PS50112">
    <property type="entry name" value="PAS"/>
    <property type="match status" value="1"/>
</dbReference>
<dbReference type="PROSITE" id="PS50887">
    <property type="entry name" value="GGDEF"/>
    <property type="match status" value="1"/>
</dbReference>
<sequence>MVGPCRPTIIEAATLRSPVGLSVVTLPPMGKSFVLSPESKVTGTSLEARRAVMRQLADQARIVVWEARPDGTCVYVSSAIAGRLAKSLDLSHWYACIHPDDSKRVAECVNDACREGMEYQVEYRILRSDGTVRWMSETAAPKLTAQGKIDVFVGTFVDVSDSHETRVRLAHSEMEHRLLTENACDMISHSDANDVYVYASPSHKDTLGYDPQELIGTPLYAYIHPDDLAGDTARRPGKAGGKRRGLVNIRFRHKDGSWVWIAASTRTLRDPQTGAKLGMVSVAREITAQMEAERELARREERFRSLTSLSSDWYWETDPQLRFTFFSEGIYNKLRVRPEQLLGSHFEDHAHDSHAPGLLVCLESIRARRPFHDVIFPAASDTEPEIVRFLRISGEPFSENGQFCGYRGVSRDVTREVRTAKALERLATRDILTELPNRALLQTQLRQRLEQRESDVSHAVFFIDLDDFKEVNDSLGHAAGDLLLKEIAVRLNQCVRPDDTVARLGGDEFVVVAECPRADASAARLAEKLCKALDQPMLIEGHEVKASASIGISMHPQDGNTSESLLQSADTALYRAKALGGNTFCFFTAEMGEASRSRMLMQSALRHAIARNELQVYYQPRVHLKTFEVTGVEALLRWASPELGPVSPSEFIPLAEEIGLIDEIGDWVLRQATMQAQQWNVLFDKPLKISVNLSARQIRTRKLLASVAAALQDSGLPAQQLELELTESALMEDADVAAELLAALKALGLRLSVDDFGTGYSSLAYLCRFPLDSLKLDRSFLLQVQPDDIGRWKLAEAVINLAHTLGLSVVAEGVESAEHLAFLRTTSCDEIQGTCISEPLPRHLAEKLLQGVFASGSLSGISGTTR</sequence>
<feature type="domain" description="GGDEF" evidence="4">
    <location>
        <begin position="456"/>
        <end position="589"/>
    </location>
</feature>
<dbReference type="SMART" id="SM00091">
    <property type="entry name" value="PAS"/>
    <property type="match status" value="3"/>
</dbReference>
<evidence type="ECO:0000259" key="3">
    <source>
        <dbReference type="PROSITE" id="PS50883"/>
    </source>
</evidence>
<dbReference type="CDD" id="cd01948">
    <property type="entry name" value="EAL"/>
    <property type="match status" value="1"/>
</dbReference>
<dbReference type="Pfam" id="PF00990">
    <property type="entry name" value="GGDEF"/>
    <property type="match status" value="1"/>
</dbReference>
<dbReference type="InterPro" id="IPR001633">
    <property type="entry name" value="EAL_dom"/>
</dbReference>
<feature type="domain" description="PAC" evidence="2">
    <location>
        <begin position="119"/>
        <end position="171"/>
    </location>
</feature>
<dbReference type="FunFam" id="3.30.70.270:FF:000001">
    <property type="entry name" value="Diguanylate cyclase domain protein"/>
    <property type="match status" value="1"/>
</dbReference>
<dbReference type="InterPro" id="IPR035965">
    <property type="entry name" value="PAS-like_dom_sf"/>
</dbReference>
<dbReference type="NCBIfam" id="TIGR00229">
    <property type="entry name" value="sensory_box"/>
    <property type="match status" value="2"/>
</dbReference>